<accession>A0A8S5S725</accession>
<sequence length="152" mass="17702">MQIADTFEERQFCRCNGRDIESVIGRNSRKRGMNVSETVKRITELQLCGSDSRAQSYNEGLKAAIHILESCDQPQLNENQQIVLEWLKRENFDSYIKSVLSNLYFYVNMTAIGDLENEEIQEMVNAYEELSQEDFAQVLQAFSTWVLEQEEE</sequence>
<organism evidence="1">
    <name type="scientific">Siphoviridae sp. ctBrh2</name>
    <dbReference type="NCBI Taxonomy" id="2827804"/>
    <lineage>
        <taxon>Viruses</taxon>
        <taxon>Duplodnaviria</taxon>
        <taxon>Heunggongvirae</taxon>
        <taxon>Uroviricota</taxon>
        <taxon>Caudoviricetes</taxon>
    </lineage>
</organism>
<dbReference type="EMBL" id="BK032545">
    <property type="protein sequence ID" value="DAF46844.1"/>
    <property type="molecule type" value="Genomic_DNA"/>
</dbReference>
<protein>
    <submittedName>
        <fullName evidence="1">Uncharacterized protein</fullName>
    </submittedName>
</protein>
<name>A0A8S5S725_9CAUD</name>
<reference evidence="1" key="1">
    <citation type="journal article" date="2021" name="Proc. Natl. Acad. Sci. U.S.A.">
        <title>A Catalog of Tens of Thousands of Viruses from Human Metagenomes Reveals Hidden Associations with Chronic Diseases.</title>
        <authorList>
            <person name="Tisza M.J."/>
            <person name="Buck C.B."/>
        </authorList>
    </citation>
    <scope>NUCLEOTIDE SEQUENCE</scope>
    <source>
        <strain evidence="1">CtBrh2</strain>
    </source>
</reference>
<evidence type="ECO:0000313" key="1">
    <source>
        <dbReference type="EMBL" id="DAF46844.1"/>
    </source>
</evidence>
<proteinExistence type="predicted"/>